<evidence type="ECO:0000256" key="13">
    <source>
        <dbReference type="ARBA" id="ARBA00023049"/>
    </source>
</evidence>
<evidence type="ECO:0000256" key="11">
    <source>
        <dbReference type="ARBA" id="ARBA00022833"/>
    </source>
</evidence>
<comment type="function">
    <text evidence="16">Involved in the digestion of the blood meal.</text>
</comment>
<evidence type="ECO:0000256" key="10">
    <source>
        <dbReference type="ARBA" id="ARBA00022801"/>
    </source>
</evidence>
<evidence type="ECO:0000256" key="1">
    <source>
        <dbReference type="ARBA" id="ARBA00001947"/>
    </source>
</evidence>
<reference evidence="21" key="1">
    <citation type="submission" date="2025-08" db="UniProtKB">
        <authorList>
            <consortium name="RefSeq"/>
        </authorList>
    </citation>
    <scope>IDENTIFICATION</scope>
    <source>
        <tissue evidence="21">Tentacle</tissue>
    </source>
</reference>
<dbReference type="KEGG" id="aten:116293333"/>
<evidence type="ECO:0000256" key="17">
    <source>
        <dbReference type="PROSITE-ProRule" id="PRU01379"/>
    </source>
</evidence>
<dbReference type="CDD" id="cd03860">
    <property type="entry name" value="M14_CP_A-B_like"/>
    <property type="match status" value="1"/>
</dbReference>
<evidence type="ECO:0000256" key="3">
    <source>
        <dbReference type="ARBA" id="ARBA00004613"/>
    </source>
</evidence>
<evidence type="ECO:0000256" key="12">
    <source>
        <dbReference type="ARBA" id="ARBA00023026"/>
    </source>
</evidence>
<feature type="domain" description="Peptidase M14" evidence="19">
    <location>
        <begin position="116"/>
        <end position="419"/>
    </location>
</feature>
<dbReference type="AlphaFoldDB" id="A0A6P8HLJ0"/>
<keyword evidence="7" id="KW-0645">Protease</keyword>
<comment type="function">
    <text evidence="2">Extracellular metalloprotease that contributes to pathogenicity.</text>
</comment>
<dbReference type="Pfam" id="PF00246">
    <property type="entry name" value="Peptidase_M14"/>
    <property type="match status" value="1"/>
</dbReference>
<dbReference type="SUPFAM" id="SSF53187">
    <property type="entry name" value="Zn-dependent exopeptidases"/>
    <property type="match status" value="1"/>
</dbReference>
<dbReference type="GO" id="GO:0005615">
    <property type="term" value="C:extracellular space"/>
    <property type="evidence" value="ECO:0007669"/>
    <property type="project" value="TreeGrafter"/>
</dbReference>
<dbReference type="PRINTS" id="PR00765">
    <property type="entry name" value="CRBOXYPTASEA"/>
</dbReference>
<dbReference type="GeneID" id="116293333"/>
<dbReference type="Proteomes" id="UP000515163">
    <property type="component" value="Unplaced"/>
</dbReference>
<dbReference type="FunCoup" id="A0A6P8HLJ0">
    <property type="interactions" value="253"/>
</dbReference>
<accession>A0A6P8HLJ0</accession>
<dbReference type="GO" id="GO:0004181">
    <property type="term" value="F:metallocarboxypeptidase activity"/>
    <property type="evidence" value="ECO:0007669"/>
    <property type="project" value="InterPro"/>
</dbReference>
<evidence type="ECO:0000259" key="19">
    <source>
        <dbReference type="PROSITE" id="PS52035"/>
    </source>
</evidence>
<evidence type="ECO:0000256" key="15">
    <source>
        <dbReference type="ARBA" id="ARBA00023157"/>
    </source>
</evidence>
<dbReference type="FunFam" id="3.30.70.340:FF:000002">
    <property type="entry name" value="Carboxypeptidase A"/>
    <property type="match status" value="1"/>
</dbReference>
<keyword evidence="15" id="KW-1015">Disulfide bond</keyword>
<keyword evidence="13" id="KW-0482">Metalloprotease</keyword>
<proteinExistence type="inferred from homology"/>
<comment type="similarity">
    <text evidence="4 17">Belongs to the peptidase M14 family.</text>
</comment>
<dbReference type="FunFam" id="3.40.630.10:FF:000040">
    <property type="entry name" value="zinc carboxypeptidase"/>
    <property type="match status" value="1"/>
</dbReference>
<gene>
    <name evidence="21" type="primary">LOC116293333</name>
</gene>
<keyword evidence="20" id="KW-1185">Reference proteome</keyword>
<feature type="chain" id="PRO_5027560354" evidence="18">
    <location>
        <begin position="20"/>
        <end position="421"/>
    </location>
</feature>
<evidence type="ECO:0000256" key="16">
    <source>
        <dbReference type="ARBA" id="ARBA00057299"/>
    </source>
</evidence>
<keyword evidence="6" id="KW-0121">Carboxypeptidase</keyword>
<organism evidence="20 21">
    <name type="scientific">Actinia tenebrosa</name>
    <name type="common">Australian red waratah sea anemone</name>
    <dbReference type="NCBI Taxonomy" id="6105"/>
    <lineage>
        <taxon>Eukaryota</taxon>
        <taxon>Metazoa</taxon>
        <taxon>Cnidaria</taxon>
        <taxon>Anthozoa</taxon>
        <taxon>Hexacorallia</taxon>
        <taxon>Actiniaria</taxon>
        <taxon>Actiniidae</taxon>
        <taxon>Actinia</taxon>
    </lineage>
</organism>
<keyword evidence="8" id="KW-0479">Metal-binding</keyword>
<evidence type="ECO:0000256" key="2">
    <source>
        <dbReference type="ARBA" id="ARBA00003091"/>
    </source>
</evidence>
<feature type="signal peptide" evidence="18">
    <location>
        <begin position="1"/>
        <end position="19"/>
    </location>
</feature>
<dbReference type="Gene3D" id="3.30.70.340">
    <property type="entry name" value="Metallocarboxypeptidase-like"/>
    <property type="match status" value="1"/>
</dbReference>
<keyword evidence="10" id="KW-0378">Hydrolase</keyword>
<dbReference type="PANTHER" id="PTHR11705">
    <property type="entry name" value="PROTEASE FAMILY M14 CARBOXYPEPTIDASE A,B"/>
    <property type="match status" value="1"/>
</dbReference>
<evidence type="ECO:0000256" key="6">
    <source>
        <dbReference type="ARBA" id="ARBA00022645"/>
    </source>
</evidence>
<name>A0A6P8HLJ0_ACTTE</name>
<dbReference type="PROSITE" id="PS52035">
    <property type="entry name" value="PEPTIDASE_M14"/>
    <property type="match status" value="1"/>
</dbReference>
<evidence type="ECO:0000256" key="8">
    <source>
        <dbReference type="ARBA" id="ARBA00022723"/>
    </source>
</evidence>
<dbReference type="PROSITE" id="PS00132">
    <property type="entry name" value="CARBOXYPEPT_ZN_1"/>
    <property type="match status" value="1"/>
</dbReference>
<dbReference type="InterPro" id="IPR036990">
    <property type="entry name" value="M14A-like_propep"/>
</dbReference>
<feature type="active site" description="Proton donor/acceptor" evidence="17">
    <location>
        <position position="385"/>
    </location>
</feature>
<evidence type="ECO:0000256" key="18">
    <source>
        <dbReference type="SAM" id="SignalP"/>
    </source>
</evidence>
<keyword evidence="12" id="KW-0843">Virulence</keyword>
<dbReference type="SMART" id="SM00631">
    <property type="entry name" value="Zn_pept"/>
    <property type="match status" value="1"/>
</dbReference>
<keyword evidence="9 18" id="KW-0732">Signal</keyword>
<dbReference type="InterPro" id="IPR003146">
    <property type="entry name" value="M14A_act_pep"/>
</dbReference>
<dbReference type="Gene3D" id="3.40.630.10">
    <property type="entry name" value="Zn peptidases"/>
    <property type="match status" value="1"/>
</dbReference>
<dbReference type="PROSITE" id="PS00133">
    <property type="entry name" value="CARBOXYPEPT_ZN_2"/>
    <property type="match status" value="1"/>
</dbReference>
<evidence type="ECO:0000256" key="5">
    <source>
        <dbReference type="ARBA" id="ARBA00022525"/>
    </source>
</evidence>
<protein>
    <submittedName>
        <fullName evidence="21">Carboxypeptidase B-like</fullName>
    </submittedName>
</protein>
<sequence length="421" mass="48017">MGLMWISLLLLVATVCGEAEKPFKGDKVIRVTPKDERELAVVSGLEDHPTIKVSFWKDAFRPGMDADIHVPAKHYSALVKYLHGEGIKFVIQIFDVQTEVEMEEVNLGRAGGFFSNYQRLNAINDELRKLANQPSSVQRRVFSVGNSYQGRPQNAIEIKGKSFSNKPVFFMNCGIHAREWISPATCMYIISQFVNKYGKDASVTQVLDKMDFVIMPVLNVDGYEYTWRSSSRKYRFWRKTLKPSGGWYNCIGTDPNRNWGHNWGYPGASSNPCSDTYRGKRAFSEIEVKNVADYMRRLGSRLKGYMDIHAYSQLWMIPWGYTKTPTRDHQELMRVSKAGVDAIQSSGFNTYYRYGPSSVIIYENSGGSKDYTYGKLGIKYSFALELRDRGRYGFLLPPNQIIPTGIETFNGILAMAREMRV</sequence>
<evidence type="ECO:0000313" key="21">
    <source>
        <dbReference type="RefSeq" id="XP_031556611.1"/>
    </source>
</evidence>
<evidence type="ECO:0000256" key="14">
    <source>
        <dbReference type="ARBA" id="ARBA00023145"/>
    </source>
</evidence>
<comment type="cofactor">
    <cofactor evidence="1">
        <name>Zn(2+)</name>
        <dbReference type="ChEBI" id="CHEBI:29105"/>
    </cofactor>
</comment>
<evidence type="ECO:0000313" key="20">
    <source>
        <dbReference type="Proteomes" id="UP000515163"/>
    </source>
</evidence>
<dbReference type="InterPro" id="IPR057247">
    <property type="entry name" value="CARBOXYPEPT_ZN_2"/>
</dbReference>
<dbReference type="InParanoid" id="A0A6P8HLJ0"/>
<dbReference type="PANTHER" id="PTHR11705:SF143">
    <property type="entry name" value="SLL0236 PROTEIN"/>
    <property type="match status" value="1"/>
</dbReference>
<dbReference type="OrthoDB" id="3626597at2759"/>
<dbReference type="GO" id="GO:0006508">
    <property type="term" value="P:proteolysis"/>
    <property type="evidence" value="ECO:0007669"/>
    <property type="project" value="UniProtKB-KW"/>
</dbReference>
<evidence type="ECO:0000256" key="9">
    <source>
        <dbReference type="ARBA" id="ARBA00022729"/>
    </source>
</evidence>
<dbReference type="InterPro" id="IPR000834">
    <property type="entry name" value="Peptidase_M14"/>
</dbReference>
<dbReference type="GO" id="GO:0008270">
    <property type="term" value="F:zinc ion binding"/>
    <property type="evidence" value="ECO:0007669"/>
    <property type="project" value="InterPro"/>
</dbReference>
<dbReference type="Pfam" id="PF02244">
    <property type="entry name" value="Propep_M14"/>
    <property type="match status" value="1"/>
</dbReference>
<dbReference type="RefSeq" id="XP_031556611.1">
    <property type="nucleotide sequence ID" value="XM_031700751.1"/>
</dbReference>
<keyword evidence="14" id="KW-0865">Zymogen</keyword>
<evidence type="ECO:0000256" key="7">
    <source>
        <dbReference type="ARBA" id="ARBA00022670"/>
    </source>
</evidence>
<keyword evidence="5" id="KW-0964">Secreted</keyword>
<keyword evidence="11" id="KW-0862">Zinc</keyword>
<comment type="subcellular location">
    <subcellularLocation>
        <location evidence="3">Secreted</location>
    </subcellularLocation>
</comment>
<dbReference type="SUPFAM" id="SSF54897">
    <property type="entry name" value="Protease propeptides/inhibitors"/>
    <property type="match status" value="1"/>
</dbReference>
<evidence type="ECO:0000256" key="4">
    <source>
        <dbReference type="ARBA" id="ARBA00005988"/>
    </source>
</evidence>
<dbReference type="InterPro" id="IPR057246">
    <property type="entry name" value="CARBOXYPEPT_ZN_1"/>
</dbReference>